<reference evidence="4" key="1">
    <citation type="submission" date="2017-02" db="UniProtKB">
        <authorList>
            <consortium name="WormBaseParasite"/>
        </authorList>
    </citation>
    <scope>IDENTIFICATION</scope>
</reference>
<dbReference type="STRING" id="53468.A0A0R3URC3"/>
<organism evidence="4">
    <name type="scientific">Mesocestoides corti</name>
    <name type="common">Flatworm</name>
    <dbReference type="NCBI Taxonomy" id="53468"/>
    <lineage>
        <taxon>Eukaryota</taxon>
        <taxon>Metazoa</taxon>
        <taxon>Spiralia</taxon>
        <taxon>Lophotrochozoa</taxon>
        <taxon>Platyhelminthes</taxon>
        <taxon>Cestoda</taxon>
        <taxon>Eucestoda</taxon>
        <taxon>Cyclophyllidea</taxon>
        <taxon>Mesocestoididae</taxon>
        <taxon>Mesocestoides</taxon>
    </lineage>
</organism>
<feature type="region of interest" description="Disordered" evidence="1">
    <location>
        <begin position="97"/>
        <end position="125"/>
    </location>
</feature>
<dbReference type="Proteomes" id="UP000267029">
    <property type="component" value="Unassembled WGS sequence"/>
</dbReference>
<proteinExistence type="predicted"/>
<keyword evidence="3" id="KW-1185">Reference proteome</keyword>
<protein>
    <submittedName>
        <fullName evidence="4">Reverse transcriptase</fullName>
    </submittedName>
</protein>
<evidence type="ECO:0000256" key="1">
    <source>
        <dbReference type="SAM" id="MobiDB-lite"/>
    </source>
</evidence>
<dbReference type="EMBL" id="UXSR01006312">
    <property type="protein sequence ID" value="VDD84426.1"/>
    <property type="molecule type" value="Genomic_DNA"/>
</dbReference>
<evidence type="ECO:0000313" key="2">
    <source>
        <dbReference type="EMBL" id="VDD84426.1"/>
    </source>
</evidence>
<dbReference type="PANTHER" id="PTHR38681">
    <property type="entry name" value="RETROVIRUS-RELATED POL POLYPROTEIN FROM TRANSPOSON 412-LIKE PROTEIN-RELATED"/>
    <property type="match status" value="1"/>
</dbReference>
<dbReference type="AlphaFoldDB" id="A0A0R3URC3"/>
<dbReference type="WBParaSite" id="MCOS_0001042801-mRNA-1">
    <property type="protein sequence ID" value="MCOS_0001042801-mRNA-1"/>
    <property type="gene ID" value="MCOS_0001042801"/>
</dbReference>
<dbReference type="PANTHER" id="PTHR38681:SF1">
    <property type="entry name" value="RETROVIRUS-RELATED POL POLYPROTEIN FROM TRANSPOSON 412-LIKE PROTEIN"/>
    <property type="match status" value="1"/>
</dbReference>
<accession>A0A0R3URC3</accession>
<evidence type="ECO:0000313" key="4">
    <source>
        <dbReference type="WBParaSite" id="MCOS_0001042801-mRNA-1"/>
    </source>
</evidence>
<dbReference type="OrthoDB" id="6282257at2759"/>
<gene>
    <name evidence="2" type="ORF">MCOS_LOCUS10429</name>
</gene>
<evidence type="ECO:0000313" key="3">
    <source>
        <dbReference type="Proteomes" id="UP000267029"/>
    </source>
</evidence>
<reference evidence="2 3" key="2">
    <citation type="submission" date="2018-10" db="EMBL/GenBank/DDBJ databases">
        <authorList>
            <consortium name="Pathogen Informatics"/>
        </authorList>
    </citation>
    <scope>NUCLEOTIDE SEQUENCE [LARGE SCALE GENOMIC DNA]</scope>
</reference>
<sequence length="137" mass="16068">MSTRYERVFLPATGFLKVHFGDEQRFVSQRLFIICPQELPTRTHVFIRRDAVRQPLQPIYDGPFRVLRQEEKVFIVDHTGKEDAVSVDRLKPAFLDIETSPNNKPRMQPNPASPDNKKAVTTTRSDRRVHWFDRYSA</sequence>
<name>A0A0R3URC3_MESCO</name>